<dbReference type="InterPro" id="IPR018085">
    <property type="entry name" value="Ura-DNA_Glyclase_AS"/>
</dbReference>
<dbReference type="InterPro" id="IPR036895">
    <property type="entry name" value="Uracil-DNA_glycosylase-like_sf"/>
</dbReference>
<evidence type="ECO:0000313" key="9">
    <source>
        <dbReference type="Proteomes" id="UP000107385"/>
    </source>
</evidence>
<evidence type="ECO:0000313" key="8">
    <source>
        <dbReference type="EMBL" id="AIZ77318.1"/>
    </source>
</evidence>
<evidence type="ECO:0000256" key="3">
    <source>
        <dbReference type="ARBA" id="ARBA00022763"/>
    </source>
</evidence>
<reference evidence="8 9" key="1">
    <citation type="submission" date="2014-09" db="EMBL/GenBank/DDBJ databases">
        <title>Parapoxvirus (PPV) of red deer reveals sub-clinical infection and confirms a unique species.</title>
        <authorList>
            <person name="Friederichs S."/>
            <person name="Stefan K."/>
            <person name="Helmut B."/>
            <person name="Heike L."/>
            <person name="Mathias B."/>
        </authorList>
    </citation>
    <scope>NUCLEOTIDE SEQUENCE [LARGE SCALE GENOMIC DNA]</scope>
    <source>
        <strain evidence="8">HL953</strain>
    </source>
</reference>
<dbReference type="GO" id="GO:0016799">
    <property type="term" value="F:hydrolase activity, hydrolyzing N-glycosyl compounds"/>
    <property type="evidence" value="ECO:0007669"/>
    <property type="project" value="InterPro"/>
</dbReference>
<dbReference type="OrthoDB" id="7973at10239"/>
<evidence type="ECO:0000256" key="1">
    <source>
        <dbReference type="ARBA" id="ARBA00008184"/>
    </source>
</evidence>
<dbReference type="PROSITE" id="PS00130">
    <property type="entry name" value="U_DNA_GLYCOSYLASE"/>
    <property type="match status" value="1"/>
</dbReference>
<dbReference type="RefSeq" id="YP_009112806.1">
    <property type="nucleotide sequence ID" value="NC_025963.1"/>
</dbReference>
<keyword evidence="3" id="KW-0227">DNA damage</keyword>
<name>A0A0A7MA92_9POXV</name>
<evidence type="ECO:0000256" key="6">
    <source>
        <dbReference type="ARBA" id="ARBA00023204"/>
    </source>
</evidence>
<dbReference type="GO" id="GO:0003677">
    <property type="term" value="F:DNA binding"/>
    <property type="evidence" value="ECO:0007669"/>
    <property type="project" value="UniProtKB-KW"/>
</dbReference>
<evidence type="ECO:0000256" key="5">
    <source>
        <dbReference type="ARBA" id="ARBA00023125"/>
    </source>
</evidence>
<dbReference type="SUPFAM" id="SSF52141">
    <property type="entry name" value="Uracil-DNA glycosylase-like"/>
    <property type="match status" value="1"/>
</dbReference>
<keyword evidence="5" id="KW-0238">DNA-binding</keyword>
<evidence type="ECO:0000256" key="4">
    <source>
        <dbReference type="ARBA" id="ARBA00022801"/>
    </source>
</evidence>
<keyword evidence="4" id="KW-0378">Hydrolase</keyword>
<dbReference type="GeneID" id="22647465"/>
<sequence length="259" mass="28789">MKRYFPPLIGRGPFWTTTGRPMAKAGAASAGDGTAPALRVARTQHSPFRIPYHPDWEPVMETLVEEYDAIAPWLLRDATSPAPENFFAQLAKPLADKRVCVCGIDPYPRGGTGVPFQSPDFSKKTIRAIAAAVSRATGVQNYAGYDLDAVPGVLPWNYYLSCREGETKSHAMYWERISRLLLQHVAKHVSVLYCMGRTDFQNVKARLDAPVTLLVGFHPAARDGQFARERAFPVINALLELNGKSQVEWARGFSFYSEN</sequence>
<organism evidence="8 9">
    <name type="scientific">Parapoxvirus red deer/HL953</name>
    <dbReference type="NCBI Taxonomy" id="1579460"/>
    <lineage>
        <taxon>Viruses</taxon>
        <taxon>Varidnaviria</taxon>
        <taxon>Bamfordvirae</taxon>
        <taxon>Nucleocytoviricota</taxon>
        <taxon>Pokkesviricetes</taxon>
        <taxon>Chitovirales</taxon>
        <taxon>Poxviridae</taxon>
        <taxon>Chordopoxvirinae</taxon>
        <taxon>Parapoxvirus</taxon>
        <taxon>Parapoxvirus reddeerpox</taxon>
        <taxon>Red deerpox virus</taxon>
    </lineage>
</organism>
<dbReference type="Proteomes" id="UP000107385">
    <property type="component" value="Segment"/>
</dbReference>
<keyword evidence="8" id="KW-0326">Glycosidase</keyword>
<dbReference type="CDD" id="cd19372">
    <property type="entry name" value="UDG_F1_VAVC_D4-like"/>
    <property type="match status" value="1"/>
</dbReference>
<proteinExistence type="inferred from homology"/>
<dbReference type="Gene3D" id="3.40.470.10">
    <property type="entry name" value="Uracil-DNA glycosylase-like domain"/>
    <property type="match status" value="1"/>
</dbReference>
<evidence type="ECO:0000256" key="7">
    <source>
        <dbReference type="PROSITE-ProRule" id="PRU10072"/>
    </source>
</evidence>
<feature type="active site" description="Proton acceptor" evidence="7">
    <location>
        <position position="105"/>
    </location>
</feature>
<keyword evidence="9" id="KW-1185">Reference proteome</keyword>
<dbReference type="GO" id="GO:0006281">
    <property type="term" value="P:DNA repair"/>
    <property type="evidence" value="ECO:0007669"/>
    <property type="project" value="UniProtKB-KW"/>
</dbReference>
<dbReference type="KEGG" id="vg:22647465"/>
<dbReference type="EMBL" id="KM502564">
    <property type="protein sequence ID" value="AIZ77318.1"/>
    <property type="molecule type" value="Genomic_DNA"/>
</dbReference>
<keyword evidence="6" id="KW-0234">DNA repair</keyword>
<comment type="similarity">
    <text evidence="1">Belongs to the uracil-DNA glycosylase (UDG) superfamily. UNG family.</text>
</comment>
<accession>A0A0A7MA92</accession>
<evidence type="ECO:0000256" key="2">
    <source>
        <dbReference type="ARBA" id="ARBA00018429"/>
    </source>
</evidence>
<protein>
    <recommendedName>
        <fullName evidence="2">Uracil-DNA glycosylase</fullName>
    </recommendedName>
</protein>